<dbReference type="RefSeq" id="WP_409579535.1">
    <property type="nucleotide sequence ID" value="NZ_CAKMTP010000009.1"/>
</dbReference>
<evidence type="ECO:0000313" key="4">
    <source>
        <dbReference type="Proteomes" id="UP001295420"/>
    </source>
</evidence>
<keyword evidence="2" id="KW-0808">Transferase</keyword>
<proteinExistence type="inferred from homology"/>
<reference evidence="3" key="1">
    <citation type="submission" date="2022-01" db="EMBL/GenBank/DDBJ databases">
        <authorList>
            <person name="Lagorce A."/>
        </authorList>
    </citation>
    <scope>NUCLEOTIDE SEQUENCE</scope>
    <source>
        <strain evidence="3">Th15_F1_D04</strain>
    </source>
</reference>
<name>A0AAU9QAX8_9VIBR</name>
<sequence>MKKKIKKFLFTKLAKRNIQSFGEGLTVNNRTIFNRKTVIGSDCHFNGLRVQGDGQVTIGDHFHSGHGCILITSNHNYMGTALPYDHTNITKDITIGRNVWLGLNVIILPGVSVGDGAIIQAGSVVTKDVPALAIAGGHPAKVFSYRDKEHYNNLDKKKA</sequence>
<organism evidence="3 4">
    <name type="scientific">Vibrio owensii</name>
    <dbReference type="NCBI Taxonomy" id="696485"/>
    <lineage>
        <taxon>Bacteria</taxon>
        <taxon>Pseudomonadati</taxon>
        <taxon>Pseudomonadota</taxon>
        <taxon>Gammaproteobacteria</taxon>
        <taxon>Vibrionales</taxon>
        <taxon>Vibrionaceae</taxon>
        <taxon>Vibrio</taxon>
    </lineage>
</organism>
<dbReference type="PANTHER" id="PTHR23416">
    <property type="entry name" value="SIALIC ACID SYNTHASE-RELATED"/>
    <property type="match status" value="1"/>
</dbReference>
<dbReference type="SUPFAM" id="SSF51161">
    <property type="entry name" value="Trimeric LpxA-like enzymes"/>
    <property type="match status" value="1"/>
</dbReference>
<evidence type="ECO:0000256" key="1">
    <source>
        <dbReference type="ARBA" id="ARBA00007274"/>
    </source>
</evidence>
<dbReference type="PANTHER" id="PTHR23416:SF23">
    <property type="entry name" value="ACETYLTRANSFERASE C18B11.09C-RELATED"/>
    <property type="match status" value="1"/>
</dbReference>
<dbReference type="CDD" id="cd04647">
    <property type="entry name" value="LbH_MAT_like"/>
    <property type="match status" value="1"/>
</dbReference>
<evidence type="ECO:0000256" key="2">
    <source>
        <dbReference type="ARBA" id="ARBA00022679"/>
    </source>
</evidence>
<dbReference type="InterPro" id="IPR011004">
    <property type="entry name" value="Trimer_LpxA-like_sf"/>
</dbReference>
<comment type="similarity">
    <text evidence="1">Belongs to the transferase hexapeptide repeat family.</text>
</comment>
<dbReference type="Proteomes" id="UP001295420">
    <property type="component" value="Unassembled WGS sequence"/>
</dbReference>
<evidence type="ECO:0000313" key="3">
    <source>
        <dbReference type="EMBL" id="CAH1535308.1"/>
    </source>
</evidence>
<gene>
    <name evidence="3" type="ORF">THF1D04_40151</name>
</gene>
<comment type="caution">
    <text evidence="3">The sequence shown here is derived from an EMBL/GenBank/DDBJ whole genome shotgun (WGS) entry which is preliminary data.</text>
</comment>
<dbReference type="InterPro" id="IPR051159">
    <property type="entry name" value="Hexapeptide_acetyltransf"/>
</dbReference>
<dbReference type="GO" id="GO:0008374">
    <property type="term" value="F:O-acyltransferase activity"/>
    <property type="evidence" value="ECO:0007669"/>
    <property type="project" value="TreeGrafter"/>
</dbReference>
<dbReference type="EMBL" id="CAKMTQ010000034">
    <property type="protein sequence ID" value="CAH1535308.1"/>
    <property type="molecule type" value="Genomic_DNA"/>
</dbReference>
<dbReference type="Gene3D" id="2.160.10.10">
    <property type="entry name" value="Hexapeptide repeat proteins"/>
    <property type="match status" value="1"/>
</dbReference>
<dbReference type="InterPro" id="IPR001451">
    <property type="entry name" value="Hexapep"/>
</dbReference>
<dbReference type="Pfam" id="PF14602">
    <property type="entry name" value="Hexapep_2"/>
    <property type="match status" value="1"/>
</dbReference>
<dbReference type="AlphaFoldDB" id="A0AAU9QAX8"/>
<accession>A0AAU9QAX8</accession>
<protein>
    <submittedName>
        <fullName evidence="3">Acetyltransferase</fullName>
    </submittedName>
</protein>